<dbReference type="InterPro" id="IPR056604">
    <property type="entry name" value="GBF1-like_TPR"/>
</dbReference>
<dbReference type="AlphaFoldDB" id="A0AAV1E5L9"/>
<dbReference type="GO" id="GO:0005085">
    <property type="term" value="F:guanyl-nucleotide exchange factor activity"/>
    <property type="evidence" value="ECO:0007669"/>
    <property type="project" value="InterPro"/>
</dbReference>
<dbReference type="GO" id="GO:0016020">
    <property type="term" value="C:membrane"/>
    <property type="evidence" value="ECO:0007669"/>
    <property type="project" value="UniProtKB-SubCell"/>
</dbReference>
<name>A0AAV1E5L9_OLDCO</name>
<dbReference type="PROSITE" id="PS50190">
    <property type="entry name" value="SEC7"/>
    <property type="match status" value="1"/>
</dbReference>
<sequence length="671" mass="74541">MWRLRLQSSIKVIEEELEDCELYYQIASMINSEVGALLSVIRRNMQWVAQHTMHQLVRCIFSHLPDVDQADRALVKGSNSSKPEADGVDADYSFIGKENGNEYESQLSSGAFTSAASAALSGVAGDNFAKADNGKDAVPYEHPDGVPCMVETFHNLCEFLLKHEEMGARANSINVFEEIANLLSKSAFPVNSPLSSMHILALGGLIAKRKYIKRLLIGAVHFNRDLKKGYTACLDKNLVGDFLGNHDEFCVQVLNEFARTFDFQDTKLDTALRLFLESFQLPGESQKIQRHVIILDVLDDLIASLCKFKTLLNTSSVEELVLAFGDDIKARMATVKLVMQLMTQIYLPNLGQGKPLTNSVSSVQKQAIGTPRRSLGVNGAIQSAAIIGYREPQAAGRPQKGNSSPEDEDTAVFCLELLNAITLNRVRIGLLWKVVYEHIASIVQSTVMPYVYLEASEPGFDALLFIMSDGAHLSPANYVLCIDPAREFAESLVGQVERSVCAVDLMAGLVTCLARWDEDAQGSAMEVTQEIGEMWLRLTQALRKVCLDQRAEFRNHALLSLQMCLTGEVEGVGIPHNLWLQCFDMCFDMVILTMLDDLIEIAQGHSQNDYRNMEGTLVLALKLLSKVFLQLLVELSQLTTFCKLWLGVLSRMGKYMMAKVSGKKNERSCRN</sequence>
<keyword evidence="3" id="KW-1133">Transmembrane helix</keyword>
<dbReference type="SUPFAM" id="SSF48425">
    <property type="entry name" value="Sec7 domain"/>
    <property type="match status" value="1"/>
</dbReference>
<dbReference type="GO" id="GO:0005829">
    <property type="term" value="C:cytosol"/>
    <property type="evidence" value="ECO:0007669"/>
    <property type="project" value="UniProtKB-SubCell"/>
</dbReference>
<evidence type="ECO:0000313" key="6">
    <source>
        <dbReference type="Proteomes" id="UP001161247"/>
    </source>
</evidence>
<dbReference type="Pfam" id="PF01369">
    <property type="entry name" value="Sec7"/>
    <property type="match status" value="1"/>
</dbReference>
<dbReference type="Gene3D" id="1.10.1000.11">
    <property type="entry name" value="Arf Nucleotide-binding Site Opener,domain 2"/>
    <property type="match status" value="1"/>
</dbReference>
<dbReference type="Proteomes" id="UP001161247">
    <property type="component" value="Chromosome 8"/>
</dbReference>
<protein>
    <submittedName>
        <fullName evidence="5">OLC1v1016384C1</fullName>
    </submittedName>
</protein>
<dbReference type="Pfam" id="PF23325">
    <property type="entry name" value="TPR_28"/>
    <property type="match status" value="1"/>
</dbReference>
<evidence type="ECO:0000259" key="4">
    <source>
        <dbReference type="PROSITE" id="PS50190"/>
    </source>
</evidence>
<dbReference type="SMART" id="SM00222">
    <property type="entry name" value="Sec7"/>
    <property type="match status" value="1"/>
</dbReference>
<dbReference type="PANTHER" id="PTHR10663:SF388">
    <property type="entry name" value="GOLGI-SPECIFIC BREFELDIN A-RESISTANCE GUANINE NUCLEOTIDE EXCHANGE FACTOR 1"/>
    <property type="match status" value="1"/>
</dbReference>
<dbReference type="InterPro" id="IPR023394">
    <property type="entry name" value="Sec7_C_sf"/>
</dbReference>
<proteinExistence type="predicted"/>
<dbReference type="Gene3D" id="1.10.220.20">
    <property type="match status" value="1"/>
</dbReference>
<comment type="subcellular location">
    <subcellularLocation>
        <location evidence="2">Cytoplasm</location>
        <location evidence="2">Cytosol</location>
    </subcellularLocation>
    <subcellularLocation>
        <location evidence="1">Membrane</location>
        <topology evidence="1">Peripheral membrane protein</topology>
        <orientation evidence="1">Cytoplasmic side</orientation>
    </subcellularLocation>
</comment>
<evidence type="ECO:0000256" key="3">
    <source>
        <dbReference type="SAM" id="Phobius"/>
    </source>
</evidence>
<evidence type="ECO:0000256" key="1">
    <source>
        <dbReference type="ARBA" id="ARBA00004287"/>
    </source>
</evidence>
<feature type="domain" description="SEC7" evidence="4">
    <location>
        <begin position="193"/>
        <end position="413"/>
    </location>
</feature>
<dbReference type="GO" id="GO:0032012">
    <property type="term" value="P:regulation of ARF protein signal transduction"/>
    <property type="evidence" value="ECO:0007669"/>
    <property type="project" value="InterPro"/>
</dbReference>
<organism evidence="5 6">
    <name type="scientific">Oldenlandia corymbosa var. corymbosa</name>
    <dbReference type="NCBI Taxonomy" id="529605"/>
    <lineage>
        <taxon>Eukaryota</taxon>
        <taxon>Viridiplantae</taxon>
        <taxon>Streptophyta</taxon>
        <taxon>Embryophyta</taxon>
        <taxon>Tracheophyta</taxon>
        <taxon>Spermatophyta</taxon>
        <taxon>Magnoliopsida</taxon>
        <taxon>eudicotyledons</taxon>
        <taxon>Gunneridae</taxon>
        <taxon>Pentapetalae</taxon>
        <taxon>asterids</taxon>
        <taxon>lamiids</taxon>
        <taxon>Gentianales</taxon>
        <taxon>Rubiaceae</taxon>
        <taxon>Rubioideae</taxon>
        <taxon>Spermacoceae</taxon>
        <taxon>Hedyotis-Oldenlandia complex</taxon>
        <taxon>Oldenlandia</taxon>
    </lineage>
</organism>
<dbReference type="GO" id="GO:0012505">
    <property type="term" value="C:endomembrane system"/>
    <property type="evidence" value="ECO:0007669"/>
    <property type="project" value="UniProtKB-ARBA"/>
</dbReference>
<dbReference type="EMBL" id="OX459125">
    <property type="protein sequence ID" value="CAI9115479.1"/>
    <property type="molecule type" value="Genomic_DNA"/>
</dbReference>
<keyword evidence="3" id="KW-0472">Membrane</keyword>
<dbReference type="InterPro" id="IPR035999">
    <property type="entry name" value="Sec7_dom_sf"/>
</dbReference>
<keyword evidence="6" id="KW-1185">Reference proteome</keyword>
<feature type="transmembrane region" description="Helical" evidence="3">
    <location>
        <begin position="627"/>
        <end position="649"/>
    </location>
</feature>
<dbReference type="PANTHER" id="PTHR10663">
    <property type="entry name" value="GUANYL-NUCLEOTIDE EXCHANGE FACTOR"/>
    <property type="match status" value="1"/>
</dbReference>
<keyword evidence="3" id="KW-0812">Transmembrane</keyword>
<reference evidence="5" key="1">
    <citation type="submission" date="2023-03" db="EMBL/GenBank/DDBJ databases">
        <authorList>
            <person name="Julca I."/>
        </authorList>
    </citation>
    <scope>NUCLEOTIDE SEQUENCE</scope>
</reference>
<dbReference type="GO" id="GO:0016192">
    <property type="term" value="P:vesicle-mediated transport"/>
    <property type="evidence" value="ECO:0007669"/>
    <property type="project" value="UniProtKB-ARBA"/>
</dbReference>
<evidence type="ECO:0000313" key="5">
    <source>
        <dbReference type="EMBL" id="CAI9115479.1"/>
    </source>
</evidence>
<accession>A0AAV1E5L9</accession>
<evidence type="ECO:0000256" key="2">
    <source>
        <dbReference type="ARBA" id="ARBA00004514"/>
    </source>
</evidence>
<dbReference type="InterPro" id="IPR000904">
    <property type="entry name" value="Sec7_dom"/>
</dbReference>
<gene>
    <name evidence="5" type="ORF">OLC1_LOCUS22008</name>
</gene>